<name>A0A7Z0JDD6_9ACTN</name>
<sequence length="270" mass="30579">MKHSAPEFARIADQGTVLRCAVGSTVHGLQLDGQNDRDEMGICVEPPEYVIGLRPFEQYVHHSRPEHTRSGPGDLDLTVYSLRKWTRLALDGNPTVLLPLFVPDHEIVTVTAIGHDLRAQRERLLSRRAGHRFLGYLRAQRERMEGVRGGRHTNRPELVDRYGFDTKYAYHMVRLGLQGAELMETGAITLPMPEPDRSWLLALRRGEHTREEALERTRDLEERLVGLCGTSDLPEEPDTAWADGFLVDAYRRAWAEGVTATPREGRDRAG</sequence>
<evidence type="ECO:0000313" key="2">
    <source>
        <dbReference type="Proteomes" id="UP000572051"/>
    </source>
</evidence>
<protein>
    <recommendedName>
        <fullName evidence="3">Nucleotidyltransferase</fullName>
    </recommendedName>
</protein>
<comment type="caution">
    <text evidence="1">The sequence shown here is derived from an EMBL/GenBank/DDBJ whole genome shotgun (WGS) entry which is preliminary data.</text>
</comment>
<gene>
    <name evidence="1" type="ORF">HNR10_005818</name>
</gene>
<reference evidence="1 2" key="1">
    <citation type="submission" date="2020-07" db="EMBL/GenBank/DDBJ databases">
        <title>Sequencing the genomes of 1000 actinobacteria strains.</title>
        <authorList>
            <person name="Klenk H.-P."/>
        </authorList>
    </citation>
    <scope>NUCLEOTIDE SEQUENCE [LARGE SCALE GENOMIC DNA]</scope>
    <source>
        <strain evidence="1 2">DSM 44442</strain>
    </source>
</reference>
<dbReference type="PANTHER" id="PTHR34817">
    <property type="entry name" value="NUCLEOTIDYLTRANSFERASE"/>
    <property type="match status" value="1"/>
</dbReference>
<dbReference type="Pfam" id="PF10127">
    <property type="entry name" value="RlaP"/>
    <property type="match status" value="1"/>
</dbReference>
<keyword evidence="2" id="KW-1185">Reference proteome</keyword>
<dbReference type="EMBL" id="JACCFS010000001">
    <property type="protein sequence ID" value="NYJ37937.1"/>
    <property type="molecule type" value="Genomic_DNA"/>
</dbReference>
<organism evidence="1 2">
    <name type="scientific">Nocardiopsis aegyptia</name>
    <dbReference type="NCBI Taxonomy" id="220378"/>
    <lineage>
        <taxon>Bacteria</taxon>
        <taxon>Bacillati</taxon>
        <taxon>Actinomycetota</taxon>
        <taxon>Actinomycetes</taxon>
        <taxon>Streptosporangiales</taxon>
        <taxon>Nocardiopsidaceae</taxon>
        <taxon>Nocardiopsis</taxon>
    </lineage>
</organism>
<evidence type="ECO:0008006" key="3">
    <source>
        <dbReference type="Google" id="ProtNLM"/>
    </source>
</evidence>
<dbReference type="InterPro" id="IPR018775">
    <property type="entry name" value="RlaP"/>
</dbReference>
<accession>A0A7Z0JDD6</accession>
<proteinExistence type="predicted"/>
<dbReference type="Proteomes" id="UP000572051">
    <property type="component" value="Unassembled WGS sequence"/>
</dbReference>
<dbReference type="RefSeq" id="WP_179829070.1">
    <property type="nucleotide sequence ID" value="NZ_JACCFS010000001.1"/>
</dbReference>
<evidence type="ECO:0000313" key="1">
    <source>
        <dbReference type="EMBL" id="NYJ37937.1"/>
    </source>
</evidence>
<dbReference type="AlphaFoldDB" id="A0A7Z0JDD6"/>
<dbReference type="PANTHER" id="PTHR34817:SF1">
    <property type="entry name" value="NUCLEOTIDYLTRANSFERASE"/>
    <property type="match status" value="1"/>
</dbReference>